<accession>A0A3E3EFS5</accession>
<dbReference type="Gene3D" id="1.10.150.20">
    <property type="entry name" value="5' to 3' exonuclease, C-terminal subdomain"/>
    <property type="match status" value="1"/>
</dbReference>
<dbReference type="GO" id="GO:0005737">
    <property type="term" value="C:cytoplasm"/>
    <property type="evidence" value="ECO:0007669"/>
    <property type="project" value="UniProtKB-SubCell"/>
</dbReference>
<keyword evidence="4 6" id="KW-0233">DNA recombination</keyword>
<dbReference type="Pfam" id="PF14520">
    <property type="entry name" value="HHH_5"/>
    <property type="match status" value="1"/>
</dbReference>
<evidence type="ECO:0000256" key="5">
    <source>
        <dbReference type="ARBA" id="ARBA00023204"/>
    </source>
</evidence>
<dbReference type="SUPFAM" id="SSF47781">
    <property type="entry name" value="RuvA domain 2-like"/>
    <property type="match status" value="1"/>
</dbReference>
<dbReference type="Pfam" id="PF01330">
    <property type="entry name" value="RuvA_N"/>
    <property type="match status" value="1"/>
</dbReference>
<dbReference type="InterPro" id="IPR012340">
    <property type="entry name" value="NA-bd_OB-fold"/>
</dbReference>
<evidence type="ECO:0000256" key="2">
    <source>
        <dbReference type="ARBA" id="ARBA00022763"/>
    </source>
</evidence>
<sequence length="188" mass="20707">MYSYLIGTVVEMNIDHIVVENSGIGYLIYVNNPYEYTRGKEIKIFLYQQVKEDALLLYGFKTSEEKEMFLKLILVKGIGCKTAIGILATGDVTSIISAIETGNVAYLKKIPGIGPKAAQQIILDLQGKFKNTPTATTLINNNDLDEAAEVLIALGYKKSEVDKALAVLLNEKLDTNGYVKRALSLLVK</sequence>
<keyword evidence="5 6" id="KW-0234">DNA repair</keyword>
<evidence type="ECO:0000256" key="4">
    <source>
        <dbReference type="ARBA" id="ARBA00023172"/>
    </source>
</evidence>
<dbReference type="GO" id="GO:0016787">
    <property type="term" value="F:hydrolase activity"/>
    <property type="evidence" value="ECO:0007669"/>
    <property type="project" value="UniProtKB-KW"/>
</dbReference>
<dbReference type="InterPro" id="IPR036267">
    <property type="entry name" value="RuvA_C_sf"/>
</dbReference>
<comment type="subcellular location">
    <subcellularLocation>
        <location evidence="6">Cytoplasm</location>
    </subcellularLocation>
</comment>
<proteinExistence type="inferred from homology"/>
<feature type="region of interest" description="Domain III" evidence="6">
    <location>
        <begin position="139"/>
        <end position="188"/>
    </location>
</feature>
<evidence type="ECO:0000313" key="10">
    <source>
        <dbReference type="Proteomes" id="UP000261032"/>
    </source>
</evidence>
<dbReference type="GeneID" id="64195390"/>
<keyword evidence="2 6" id="KW-0227">DNA damage</keyword>
<dbReference type="NCBIfam" id="TIGR00084">
    <property type="entry name" value="ruvA"/>
    <property type="match status" value="1"/>
</dbReference>
<dbReference type="Gene3D" id="2.40.50.140">
    <property type="entry name" value="Nucleic acid-binding proteins"/>
    <property type="match status" value="1"/>
</dbReference>
<dbReference type="InterPro" id="IPR013849">
    <property type="entry name" value="DNA_helicase_Holl-junc_RuvA_I"/>
</dbReference>
<comment type="subunit">
    <text evidence="6">Homotetramer. Forms an RuvA(8)-RuvB(12)-Holliday junction (HJ) complex. HJ DNA is sandwiched between 2 RuvA tetramers; dsDNA enters through RuvA and exits via RuvB. An RuvB hexamer assembles on each DNA strand where it exits the tetramer. Each RuvB hexamer is contacted by two RuvA subunits (via domain III) on 2 adjacent RuvB subunits; this complex drives branch migration. In the full resolvosome a probable DNA-RuvA(4)-RuvB(12)-RuvC(2) complex forms which resolves the HJ.</text>
</comment>
<evidence type="ECO:0000256" key="1">
    <source>
        <dbReference type="ARBA" id="ARBA00022490"/>
    </source>
</evidence>
<dbReference type="GO" id="GO:0005524">
    <property type="term" value="F:ATP binding"/>
    <property type="evidence" value="ECO:0007669"/>
    <property type="project" value="InterPro"/>
</dbReference>
<comment type="caution">
    <text evidence="6">Lacks conserved residue(s) required for the propagation of feature annotation.</text>
</comment>
<organism evidence="9 10">
    <name type="scientific">Thomasclavelia ramosa</name>
    <dbReference type="NCBI Taxonomy" id="1547"/>
    <lineage>
        <taxon>Bacteria</taxon>
        <taxon>Bacillati</taxon>
        <taxon>Bacillota</taxon>
        <taxon>Erysipelotrichia</taxon>
        <taxon>Erysipelotrichales</taxon>
        <taxon>Coprobacillaceae</taxon>
        <taxon>Thomasclavelia</taxon>
    </lineage>
</organism>
<dbReference type="CDD" id="cd14332">
    <property type="entry name" value="UBA_RuvA_C"/>
    <property type="match status" value="1"/>
</dbReference>
<comment type="caution">
    <text evidence="9">The sequence shown here is derived from an EMBL/GenBank/DDBJ whole genome shotgun (WGS) entry which is preliminary data.</text>
</comment>
<dbReference type="Gene3D" id="1.10.8.10">
    <property type="entry name" value="DNA helicase RuvA subunit, C-terminal domain"/>
    <property type="match status" value="1"/>
</dbReference>
<keyword evidence="9" id="KW-0378">Hydrolase</keyword>
<dbReference type="EMBL" id="QUSL01000004">
    <property type="protein sequence ID" value="RGD86639.1"/>
    <property type="molecule type" value="Genomic_DNA"/>
</dbReference>
<feature type="domain" description="Helix-hairpin-helix DNA-binding motif class 1" evidence="7">
    <location>
        <begin position="70"/>
        <end position="89"/>
    </location>
</feature>
<dbReference type="GO" id="GO:0006281">
    <property type="term" value="P:DNA repair"/>
    <property type="evidence" value="ECO:0007669"/>
    <property type="project" value="UniProtKB-UniRule"/>
</dbReference>
<dbReference type="InterPro" id="IPR003583">
    <property type="entry name" value="Hlx-hairpin-Hlx_DNA-bd_motif"/>
</dbReference>
<evidence type="ECO:0000256" key="6">
    <source>
        <dbReference type="HAMAP-Rule" id="MF_00031"/>
    </source>
</evidence>
<evidence type="ECO:0000313" key="9">
    <source>
        <dbReference type="EMBL" id="RGD86639.1"/>
    </source>
</evidence>
<dbReference type="AlphaFoldDB" id="A0A3E3EFS5"/>
<gene>
    <name evidence="6 9" type="primary">ruvA</name>
    <name evidence="9" type="ORF">DXB93_03775</name>
    <name evidence="8" type="ORF">PM738_00210</name>
</gene>
<dbReference type="SMART" id="SM00278">
    <property type="entry name" value="HhH1"/>
    <property type="match status" value="2"/>
</dbReference>
<dbReference type="GO" id="GO:0048476">
    <property type="term" value="C:Holliday junction resolvase complex"/>
    <property type="evidence" value="ECO:0007669"/>
    <property type="project" value="UniProtKB-UniRule"/>
</dbReference>
<keyword evidence="1 6" id="KW-0963">Cytoplasm</keyword>
<dbReference type="GO" id="GO:0009379">
    <property type="term" value="C:Holliday junction helicase complex"/>
    <property type="evidence" value="ECO:0007669"/>
    <property type="project" value="InterPro"/>
</dbReference>
<dbReference type="RefSeq" id="WP_003536713.1">
    <property type="nucleotide sequence ID" value="NZ_AP031443.1"/>
</dbReference>
<evidence type="ECO:0000313" key="8">
    <source>
        <dbReference type="EMBL" id="MDB7082208.1"/>
    </source>
</evidence>
<dbReference type="EMBL" id="JAQLKE010000001">
    <property type="protein sequence ID" value="MDB7082208.1"/>
    <property type="molecule type" value="Genomic_DNA"/>
</dbReference>
<reference evidence="8" key="2">
    <citation type="submission" date="2023-01" db="EMBL/GenBank/DDBJ databases">
        <title>Human gut microbiome strain richness.</title>
        <authorList>
            <person name="Chen-Liaw A."/>
        </authorList>
    </citation>
    <scope>NUCLEOTIDE SEQUENCE</scope>
    <source>
        <strain evidence="8">1001217st2_G6_1001217B_191108</strain>
    </source>
</reference>
<dbReference type="GO" id="GO:0006310">
    <property type="term" value="P:DNA recombination"/>
    <property type="evidence" value="ECO:0007669"/>
    <property type="project" value="UniProtKB-UniRule"/>
</dbReference>
<dbReference type="InterPro" id="IPR010994">
    <property type="entry name" value="RuvA_2-like"/>
</dbReference>
<evidence type="ECO:0000259" key="7">
    <source>
        <dbReference type="SMART" id="SM00278"/>
    </source>
</evidence>
<keyword evidence="3 6" id="KW-0238">DNA-binding</keyword>
<comment type="similarity">
    <text evidence="6">Belongs to the RuvA family.</text>
</comment>
<dbReference type="SUPFAM" id="SSF50249">
    <property type="entry name" value="Nucleic acid-binding proteins"/>
    <property type="match status" value="1"/>
</dbReference>
<dbReference type="SUPFAM" id="SSF46929">
    <property type="entry name" value="DNA helicase RuvA subunit, C-terminal domain"/>
    <property type="match status" value="1"/>
</dbReference>
<dbReference type="GO" id="GO:0000400">
    <property type="term" value="F:four-way junction DNA binding"/>
    <property type="evidence" value="ECO:0007669"/>
    <property type="project" value="UniProtKB-UniRule"/>
</dbReference>
<feature type="domain" description="Helix-hairpin-helix DNA-binding motif class 1" evidence="7">
    <location>
        <begin position="105"/>
        <end position="124"/>
    </location>
</feature>
<dbReference type="Proteomes" id="UP001211987">
    <property type="component" value="Unassembled WGS sequence"/>
</dbReference>
<comment type="domain">
    <text evidence="6">Has three domains with a flexible linker between the domains II and III and assumes an 'L' shape. Domain III is highly mobile and contacts RuvB.</text>
</comment>
<comment type="function">
    <text evidence="6">The RuvA-RuvB-RuvC complex processes Holliday junction (HJ) DNA during genetic recombination and DNA repair, while the RuvA-RuvB complex plays an important role in the rescue of blocked DNA replication forks via replication fork reversal (RFR). RuvA specifically binds to HJ cruciform DNA, conferring on it an open structure. The RuvB hexamer acts as an ATP-dependent pump, pulling dsDNA into and through the RuvAB complex. HJ branch migration allows RuvC to scan DNA until it finds its consensus sequence, where it cleaves and resolves the cruciform DNA.</text>
</comment>
<dbReference type="Pfam" id="PF07499">
    <property type="entry name" value="RuvA_C"/>
    <property type="match status" value="1"/>
</dbReference>
<dbReference type="GO" id="GO:0009378">
    <property type="term" value="F:four-way junction helicase activity"/>
    <property type="evidence" value="ECO:0007669"/>
    <property type="project" value="InterPro"/>
</dbReference>
<reference evidence="9 10" key="1">
    <citation type="submission" date="2018-08" db="EMBL/GenBank/DDBJ databases">
        <title>A genome reference for cultivated species of the human gut microbiota.</title>
        <authorList>
            <person name="Zou Y."/>
            <person name="Xue W."/>
            <person name="Luo G."/>
        </authorList>
    </citation>
    <scope>NUCLEOTIDE SEQUENCE [LARGE SCALE GENOMIC DNA]</scope>
    <source>
        <strain evidence="9 10">OM06-4</strain>
    </source>
</reference>
<name>A0A3E3EFS5_9FIRM</name>
<dbReference type="InterPro" id="IPR000085">
    <property type="entry name" value="RuvA"/>
</dbReference>
<evidence type="ECO:0000256" key="3">
    <source>
        <dbReference type="ARBA" id="ARBA00023125"/>
    </source>
</evidence>
<dbReference type="InterPro" id="IPR011114">
    <property type="entry name" value="RuvA_C"/>
</dbReference>
<dbReference type="HAMAP" id="MF_00031">
    <property type="entry name" value="DNA_HJ_migration_RuvA"/>
    <property type="match status" value="1"/>
</dbReference>
<dbReference type="Proteomes" id="UP000261032">
    <property type="component" value="Unassembled WGS sequence"/>
</dbReference>
<protein>
    <recommendedName>
        <fullName evidence="6">Holliday junction branch migration complex subunit RuvA</fullName>
    </recommendedName>
</protein>